<dbReference type="VEuPathDB" id="VectorBase:MDOMA2_018618"/>
<dbReference type="PANTHER" id="PTHR12510:SF4">
    <property type="entry name" value="GAMMA-GLUTAMYLAMINECYCLOTRANSFERASE"/>
    <property type="match status" value="1"/>
</dbReference>
<dbReference type="Pfam" id="PF06094">
    <property type="entry name" value="GGACT"/>
    <property type="match status" value="1"/>
</dbReference>
<dbReference type="CDD" id="cd06661">
    <property type="entry name" value="GGCT_like"/>
    <property type="match status" value="1"/>
</dbReference>
<name>A0A1I8NIF0_MUSDO</name>
<organism evidence="6">
    <name type="scientific">Musca domestica</name>
    <name type="common">House fly</name>
    <dbReference type="NCBI Taxonomy" id="7370"/>
    <lineage>
        <taxon>Eukaryota</taxon>
        <taxon>Metazoa</taxon>
        <taxon>Ecdysozoa</taxon>
        <taxon>Arthropoda</taxon>
        <taxon>Hexapoda</taxon>
        <taxon>Insecta</taxon>
        <taxon>Pterygota</taxon>
        <taxon>Neoptera</taxon>
        <taxon>Endopterygota</taxon>
        <taxon>Diptera</taxon>
        <taxon>Brachycera</taxon>
        <taxon>Muscomorpha</taxon>
        <taxon>Muscoidea</taxon>
        <taxon>Muscidae</taxon>
        <taxon>Musca</taxon>
    </lineage>
</organism>
<evidence type="ECO:0000256" key="4">
    <source>
        <dbReference type="SAM" id="MobiDB-lite"/>
    </source>
</evidence>
<protein>
    <recommendedName>
        <fullName evidence="3">Gamma-glutamylcyclotransferase family protein</fullName>
    </recommendedName>
</protein>
<dbReference type="STRING" id="7370.A0A1I8NIF0"/>
<evidence type="ECO:0000256" key="2">
    <source>
        <dbReference type="PIRSR" id="PIRSR639126-1"/>
    </source>
</evidence>
<evidence type="ECO:0000256" key="3">
    <source>
        <dbReference type="RuleBase" id="RU367036"/>
    </source>
</evidence>
<dbReference type="GO" id="GO:0005829">
    <property type="term" value="C:cytosol"/>
    <property type="evidence" value="ECO:0007669"/>
    <property type="project" value="TreeGrafter"/>
</dbReference>
<dbReference type="InterPro" id="IPR036568">
    <property type="entry name" value="GGCT-like_sf"/>
</dbReference>
<evidence type="ECO:0000256" key="1">
    <source>
        <dbReference type="ARBA" id="ARBA00008861"/>
    </source>
</evidence>
<dbReference type="RefSeq" id="XP_058983823.1">
    <property type="nucleotide sequence ID" value="XM_059127840.1"/>
</dbReference>
<feature type="active site" description="Proton acceptor" evidence="2">
    <location>
        <position position="88"/>
    </location>
</feature>
<evidence type="ECO:0000259" key="5">
    <source>
        <dbReference type="Pfam" id="PF06094"/>
    </source>
</evidence>
<dbReference type="Proteomes" id="UP001652621">
    <property type="component" value="Unplaced"/>
</dbReference>
<accession>A0A1I8NIF0</accession>
<dbReference type="SUPFAM" id="SSF110857">
    <property type="entry name" value="Gamma-glutamyl cyclotransferase-like"/>
    <property type="match status" value="1"/>
</dbReference>
<dbReference type="eggNOG" id="KOG4450">
    <property type="taxonomic scope" value="Eukaryota"/>
</dbReference>
<reference evidence="8" key="2">
    <citation type="submission" date="2025-05" db="UniProtKB">
        <authorList>
            <consortium name="RefSeq"/>
        </authorList>
    </citation>
    <scope>IDENTIFICATION</scope>
    <source>
        <strain evidence="8">Aabys</strain>
        <tissue evidence="8">Whole body</tissue>
    </source>
</reference>
<dbReference type="Gene3D" id="3.10.490.10">
    <property type="entry name" value="Gamma-glutamyl cyclotransferase-like"/>
    <property type="match status" value="1"/>
</dbReference>
<sequence length="162" mass="19046">MSKVNELFKVFVYGTLKRGEPNHHWLTKAENGYARFIAAGQTDEKFPLVVGTRYNIPFLLDHPGVGHNIQGEIYEVDKSMFANLDILEDYPNYYDREIQKITTTESRETVPCWIYLIRKFPEKLLEKEHLTSYHNTSAKPYRESYLDSDKDDMYEDEEAPKV</sequence>
<feature type="region of interest" description="Disordered" evidence="4">
    <location>
        <begin position="141"/>
        <end position="162"/>
    </location>
</feature>
<dbReference type="GO" id="GO:0061929">
    <property type="term" value="F:gamma-glutamylaminecyclotransferase activity"/>
    <property type="evidence" value="ECO:0007669"/>
    <property type="project" value="InterPro"/>
</dbReference>
<feature type="domain" description="Gamma-glutamylcyclotransferase AIG2-like" evidence="5">
    <location>
        <begin position="10"/>
        <end position="127"/>
    </location>
</feature>
<feature type="compositionally biased region" description="Acidic residues" evidence="4">
    <location>
        <begin position="149"/>
        <end position="162"/>
    </location>
</feature>
<dbReference type="AlphaFoldDB" id="A0A1I8NIF0"/>
<comment type="similarity">
    <text evidence="1 3">Belongs to the gamma-glutamylcyclotransferase family.</text>
</comment>
<keyword evidence="7" id="KW-1185">Reference proteome</keyword>
<evidence type="ECO:0000313" key="6">
    <source>
        <dbReference type="EnsemblMetazoa" id="MDOA015483-PA"/>
    </source>
</evidence>
<dbReference type="InterPro" id="IPR039126">
    <property type="entry name" value="GGACT"/>
</dbReference>
<evidence type="ECO:0000313" key="7">
    <source>
        <dbReference type="Proteomes" id="UP001652621"/>
    </source>
</evidence>
<dbReference type="InterPro" id="IPR013024">
    <property type="entry name" value="GGCT-like"/>
</dbReference>
<evidence type="ECO:0000313" key="8">
    <source>
        <dbReference type="RefSeq" id="XP_058983823.1"/>
    </source>
</evidence>
<proteinExistence type="inferred from homology"/>
<reference evidence="6" key="1">
    <citation type="submission" date="2020-05" db="UniProtKB">
        <authorList>
            <consortium name="EnsemblMetazoa"/>
        </authorList>
    </citation>
    <scope>IDENTIFICATION</scope>
    <source>
        <strain evidence="6">Aabys</strain>
    </source>
</reference>
<dbReference type="OrthoDB" id="10065625at2759"/>
<dbReference type="VEuPathDB" id="VectorBase:MDOA015483"/>
<dbReference type="EnsemblMetazoa" id="MDOA015483-RA">
    <property type="protein sequence ID" value="MDOA015483-PA"/>
    <property type="gene ID" value="MDOA015483"/>
</dbReference>
<dbReference type="PANTHER" id="PTHR12510">
    <property type="entry name" value="TROPONIN C-AKIN-1 PROTEIN"/>
    <property type="match status" value="1"/>
</dbReference>
<gene>
    <name evidence="6" type="primary">101898754</name>
    <name evidence="8" type="synonym">LOC101898754</name>
</gene>
<dbReference type="InterPro" id="IPR009288">
    <property type="entry name" value="AIG2-like_dom"/>
</dbReference>